<name>A0ABD1A3Z4_CARAN</name>
<keyword evidence="5" id="KW-0539">Nucleus</keyword>
<dbReference type="PANTHER" id="PTHR11945:SF229">
    <property type="entry name" value="AGAMOUS-LIKE 55-RELATED"/>
    <property type="match status" value="1"/>
</dbReference>
<gene>
    <name evidence="7" type="ORF">V5N11_013675</name>
</gene>
<dbReference type="PROSITE" id="PS50066">
    <property type="entry name" value="MADS_BOX_2"/>
    <property type="match status" value="1"/>
</dbReference>
<feature type="domain" description="MADS-box" evidence="6">
    <location>
        <begin position="3"/>
        <end position="48"/>
    </location>
</feature>
<dbReference type="Pfam" id="PF00319">
    <property type="entry name" value="SRF-TF"/>
    <property type="match status" value="1"/>
</dbReference>
<dbReference type="GO" id="GO:0003677">
    <property type="term" value="F:DNA binding"/>
    <property type="evidence" value="ECO:0007669"/>
    <property type="project" value="UniProtKB-KW"/>
</dbReference>
<dbReference type="Proteomes" id="UP001558713">
    <property type="component" value="Unassembled WGS sequence"/>
</dbReference>
<dbReference type="GO" id="GO:0005634">
    <property type="term" value="C:nucleus"/>
    <property type="evidence" value="ECO:0007669"/>
    <property type="project" value="UniProtKB-SubCell"/>
</dbReference>
<reference evidence="7 8" key="1">
    <citation type="submission" date="2024-04" db="EMBL/GenBank/DDBJ databases">
        <title>Genome assembly C_amara_ONT_v2.</title>
        <authorList>
            <person name="Yant L."/>
            <person name="Moore C."/>
            <person name="Slenker M."/>
        </authorList>
    </citation>
    <scope>NUCLEOTIDE SEQUENCE [LARGE SCALE GENOMIC DNA]</scope>
    <source>
        <tissue evidence="7">Leaf</tissue>
    </source>
</reference>
<dbReference type="SMART" id="SM00432">
    <property type="entry name" value="MADS"/>
    <property type="match status" value="1"/>
</dbReference>
<dbReference type="AlphaFoldDB" id="A0ABD1A3Z4"/>
<keyword evidence="4" id="KW-0804">Transcription</keyword>
<protein>
    <submittedName>
        <fullName evidence="7">Agamous-like MADS-box protein AGL97</fullName>
    </submittedName>
</protein>
<dbReference type="PRINTS" id="PR00404">
    <property type="entry name" value="MADSDOMAIN"/>
</dbReference>
<evidence type="ECO:0000256" key="3">
    <source>
        <dbReference type="ARBA" id="ARBA00023125"/>
    </source>
</evidence>
<dbReference type="InterPro" id="IPR002100">
    <property type="entry name" value="TF_MADSbox"/>
</dbReference>
<keyword evidence="3" id="KW-0238">DNA-binding</keyword>
<dbReference type="InterPro" id="IPR036879">
    <property type="entry name" value="TF_MADSbox_sf"/>
</dbReference>
<keyword evidence="2" id="KW-0805">Transcription regulation</keyword>
<sequence>MGGTKRKLPMEKIEKKSARAVCFSKRRPGLFTKASEFCLLSGAQMAILTTPPSSESNVSFYSWGHSSVDGVVDSFLKDQCPVREDNIVGCDRWWEDESLAKSENAEELSGAIDSISTMLSDLKKRNLVLHETQKLDDQTLNNLQSTNFGILDDPEMVVFDDQVLAISETTDNKTTRNLDDGYGNQELDLDQLKDFDFETNQEHPDKAETCLFMNPEMDLDELIDFESLFDYDFETNQEHPDKSETNLFMNPEIDNVSMVTTDPNLCSNYEDVEDRFNKDQVLAISESTDQLTRILDGYSNQDLDQLKRILKLVLMNSDMENVSMVTTYPNLCSDYEDGASQRFV</sequence>
<comment type="subcellular location">
    <subcellularLocation>
        <location evidence="1">Nucleus</location>
    </subcellularLocation>
</comment>
<organism evidence="7 8">
    <name type="scientific">Cardamine amara subsp. amara</name>
    <dbReference type="NCBI Taxonomy" id="228776"/>
    <lineage>
        <taxon>Eukaryota</taxon>
        <taxon>Viridiplantae</taxon>
        <taxon>Streptophyta</taxon>
        <taxon>Embryophyta</taxon>
        <taxon>Tracheophyta</taxon>
        <taxon>Spermatophyta</taxon>
        <taxon>Magnoliopsida</taxon>
        <taxon>eudicotyledons</taxon>
        <taxon>Gunneridae</taxon>
        <taxon>Pentapetalae</taxon>
        <taxon>rosids</taxon>
        <taxon>malvids</taxon>
        <taxon>Brassicales</taxon>
        <taxon>Brassicaceae</taxon>
        <taxon>Cardamineae</taxon>
        <taxon>Cardamine</taxon>
    </lineage>
</organism>
<dbReference type="Gene3D" id="3.40.1810.10">
    <property type="entry name" value="Transcription factor, MADS-box"/>
    <property type="match status" value="1"/>
</dbReference>
<evidence type="ECO:0000256" key="5">
    <source>
        <dbReference type="ARBA" id="ARBA00023242"/>
    </source>
</evidence>
<dbReference type="PANTHER" id="PTHR11945">
    <property type="entry name" value="MADS BOX PROTEIN"/>
    <property type="match status" value="1"/>
</dbReference>
<accession>A0ABD1A3Z4</accession>
<dbReference type="InterPro" id="IPR033897">
    <property type="entry name" value="SRF-like_MADS-box"/>
</dbReference>
<evidence type="ECO:0000259" key="6">
    <source>
        <dbReference type="PROSITE" id="PS50066"/>
    </source>
</evidence>
<evidence type="ECO:0000313" key="8">
    <source>
        <dbReference type="Proteomes" id="UP001558713"/>
    </source>
</evidence>
<dbReference type="SUPFAM" id="SSF55455">
    <property type="entry name" value="SRF-like"/>
    <property type="match status" value="1"/>
</dbReference>
<evidence type="ECO:0000256" key="1">
    <source>
        <dbReference type="ARBA" id="ARBA00004123"/>
    </source>
</evidence>
<evidence type="ECO:0000256" key="4">
    <source>
        <dbReference type="ARBA" id="ARBA00023163"/>
    </source>
</evidence>
<dbReference type="EMBL" id="JBANAX010000586">
    <property type="protein sequence ID" value="KAL1201562.1"/>
    <property type="molecule type" value="Genomic_DNA"/>
</dbReference>
<keyword evidence="8" id="KW-1185">Reference proteome</keyword>
<proteinExistence type="predicted"/>
<comment type="caution">
    <text evidence="7">The sequence shown here is derived from an EMBL/GenBank/DDBJ whole genome shotgun (WGS) entry which is preliminary data.</text>
</comment>
<evidence type="ECO:0000256" key="2">
    <source>
        <dbReference type="ARBA" id="ARBA00023015"/>
    </source>
</evidence>
<dbReference type="CDD" id="cd00266">
    <property type="entry name" value="MADS_SRF_like"/>
    <property type="match status" value="1"/>
</dbReference>
<evidence type="ECO:0000313" key="7">
    <source>
        <dbReference type="EMBL" id="KAL1201562.1"/>
    </source>
</evidence>